<sequence>MQANTNETQFMATLRAALGIKQDNAEKRAAQIFTSPNDPNPEQTGIVETIKSRQGKDYMGLIDHLCREAVPLKLNVIPVKDEAQVSKAIVELVKETEPEWGTKKSVVQWDHPLVNALDLKTALKGQNVPVHTAVFDSAGMDNIKRSKAKERVRQQMIDSYIGVTSADFCLADTATLVMRSRPKEARAVSLLPAIHVAVIRKEQILTNLKELYTLLKYDPDTRDPGVLPHHMTMISGPSKTADIELVMVHGAHGPRALYLYVITE</sequence>
<dbReference type="Pfam" id="PF02589">
    <property type="entry name" value="LUD_dom"/>
    <property type="match status" value="1"/>
</dbReference>
<dbReference type="PANTHER" id="PTHR43682">
    <property type="entry name" value="LACTATE UTILIZATION PROTEIN C"/>
    <property type="match status" value="1"/>
</dbReference>
<reference evidence="2 5" key="2">
    <citation type="submission" date="2019-02" db="EMBL/GenBank/DDBJ databases">
        <title>Complete genome sequence of Desulfobacter hydrogenophilus AcRS1.</title>
        <authorList>
            <person name="Marietou A."/>
            <person name="Lund M.B."/>
            <person name="Marshall I.P.G."/>
            <person name="Schreiber L."/>
            <person name="Jorgensen B."/>
        </authorList>
    </citation>
    <scope>NUCLEOTIDE SEQUENCE [LARGE SCALE GENOMIC DNA]</scope>
    <source>
        <strain evidence="2 5">AcRS1</strain>
    </source>
</reference>
<organism evidence="3 4">
    <name type="scientific">Desulfobacter hydrogenophilus</name>
    <dbReference type="NCBI Taxonomy" id="2291"/>
    <lineage>
        <taxon>Bacteria</taxon>
        <taxon>Pseudomonadati</taxon>
        <taxon>Thermodesulfobacteriota</taxon>
        <taxon>Desulfobacteria</taxon>
        <taxon>Desulfobacterales</taxon>
        <taxon>Desulfobacteraceae</taxon>
        <taxon>Desulfobacter</taxon>
    </lineage>
</organism>
<dbReference type="InterPro" id="IPR024185">
    <property type="entry name" value="FTHF_cligase-like_sf"/>
</dbReference>
<dbReference type="SUPFAM" id="SSF100950">
    <property type="entry name" value="NagB/RpiA/CoA transferase-like"/>
    <property type="match status" value="1"/>
</dbReference>
<dbReference type="Gene3D" id="3.40.50.10420">
    <property type="entry name" value="NagB/RpiA/CoA transferase-like"/>
    <property type="match status" value="1"/>
</dbReference>
<dbReference type="InterPro" id="IPR003741">
    <property type="entry name" value="LUD_dom"/>
</dbReference>
<evidence type="ECO:0000313" key="3">
    <source>
        <dbReference type="EMBL" id="RAM01731.1"/>
    </source>
</evidence>
<dbReference type="Proteomes" id="UP000293902">
    <property type="component" value="Chromosome"/>
</dbReference>
<evidence type="ECO:0000313" key="2">
    <source>
        <dbReference type="EMBL" id="QBH13786.1"/>
    </source>
</evidence>
<reference evidence="3 4" key="1">
    <citation type="submission" date="2018-06" db="EMBL/GenBank/DDBJ databases">
        <title>Complete Genome Sequence of Desulfobacter hydrogenophilus (DSM3380).</title>
        <authorList>
            <person name="Marietou A."/>
            <person name="Schreiber L."/>
            <person name="Marshall I."/>
            <person name="Jorgensen B."/>
        </authorList>
    </citation>
    <scope>NUCLEOTIDE SEQUENCE [LARGE SCALE GENOMIC DNA]</scope>
    <source>
        <strain evidence="3 4">DSM 3380</strain>
    </source>
</reference>
<evidence type="ECO:0000259" key="1">
    <source>
        <dbReference type="Pfam" id="PF02589"/>
    </source>
</evidence>
<evidence type="ECO:0000313" key="5">
    <source>
        <dbReference type="Proteomes" id="UP000293902"/>
    </source>
</evidence>
<proteinExistence type="predicted"/>
<dbReference type="Proteomes" id="UP000248798">
    <property type="component" value="Unassembled WGS sequence"/>
</dbReference>
<dbReference type="EMBL" id="CP036313">
    <property type="protein sequence ID" value="QBH13786.1"/>
    <property type="molecule type" value="Genomic_DNA"/>
</dbReference>
<accession>A0A328FAQ4</accession>
<dbReference type="PANTHER" id="PTHR43682:SF1">
    <property type="entry name" value="LACTATE UTILIZATION PROTEIN C"/>
    <property type="match status" value="1"/>
</dbReference>
<evidence type="ECO:0000313" key="4">
    <source>
        <dbReference type="Proteomes" id="UP000248798"/>
    </source>
</evidence>
<name>A0A328FAQ4_9BACT</name>
<dbReference type="InterPro" id="IPR037171">
    <property type="entry name" value="NagB/RpiA_transferase-like"/>
</dbReference>
<keyword evidence="5" id="KW-1185">Reference proteome</keyword>
<dbReference type="EMBL" id="QLNI01000023">
    <property type="protein sequence ID" value="RAM01731.1"/>
    <property type="molecule type" value="Genomic_DNA"/>
</dbReference>
<protein>
    <submittedName>
        <fullName evidence="3">Lactate utilization protein C</fullName>
    </submittedName>
</protein>
<dbReference type="OrthoDB" id="9794187at2"/>
<feature type="domain" description="LUD" evidence="1">
    <location>
        <begin position="73"/>
        <end position="261"/>
    </location>
</feature>
<gene>
    <name evidence="3" type="ORF">DO021_12405</name>
    <name evidence="2" type="ORF">EYB58_13155</name>
</gene>
<dbReference type="AlphaFoldDB" id="A0A328FAQ4"/>
<dbReference type="RefSeq" id="WP_111957112.1">
    <property type="nucleotide sequence ID" value="NZ_CP036313.1"/>
</dbReference>